<accession>A0A9P1GI97</accession>
<organism evidence="2">
    <name type="scientific">Cladocopium goreaui</name>
    <dbReference type="NCBI Taxonomy" id="2562237"/>
    <lineage>
        <taxon>Eukaryota</taxon>
        <taxon>Sar</taxon>
        <taxon>Alveolata</taxon>
        <taxon>Dinophyceae</taxon>
        <taxon>Suessiales</taxon>
        <taxon>Symbiodiniaceae</taxon>
        <taxon>Cladocopium</taxon>
    </lineage>
</organism>
<reference evidence="2" key="1">
    <citation type="submission" date="2022-10" db="EMBL/GenBank/DDBJ databases">
        <authorList>
            <person name="Chen Y."/>
            <person name="Dougan E. K."/>
            <person name="Chan C."/>
            <person name="Rhodes N."/>
            <person name="Thang M."/>
        </authorList>
    </citation>
    <scope>NUCLEOTIDE SEQUENCE</scope>
</reference>
<dbReference type="AlphaFoldDB" id="A0A9P1GI97"/>
<feature type="region of interest" description="Disordered" evidence="1">
    <location>
        <begin position="193"/>
        <end position="248"/>
    </location>
</feature>
<dbReference type="Proteomes" id="UP001152797">
    <property type="component" value="Unassembled WGS sequence"/>
</dbReference>
<keyword evidence="4" id="KW-1185">Reference proteome</keyword>
<proteinExistence type="predicted"/>
<protein>
    <submittedName>
        <fullName evidence="2">Uncharacterized protein</fullName>
    </submittedName>
</protein>
<dbReference type="EMBL" id="CAMXCT010006223">
    <property type="protein sequence ID" value="CAI4014158.1"/>
    <property type="molecule type" value="Genomic_DNA"/>
</dbReference>
<comment type="caution">
    <text evidence="2">The sequence shown here is derived from an EMBL/GenBank/DDBJ whole genome shotgun (WGS) entry which is preliminary data.</text>
</comment>
<gene>
    <name evidence="2" type="ORF">C1SCF055_LOCUS39082</name>
</gene>
<dbReference type="EMBL" id="CAMXCT020006223">
    <property type="protein sequence ID" value="CAL1167533.1"/>
    <property type="molecule type" value="Genomic_DNA"/>
</dbReference>
<sequence length="345" mass="38440">MEPNLRTTIVGELISELDLLRDPGDPFESQSSSLPRFSQEAAYKDFGARRDLTGISQFCKENNSGRQKLEEFNEFRCKDQGIESQVVDSCPLLERLRRRSVCQQEDRARLRNNLELRQALNNLSGASQNPSFAVRERPFSNQLDLCEADPLHHTNHDVHTGQSPFTGVCQGDRAKMMRCGRYDQLGCLGSIKRVQRSHSTPSRSKETPRSSQMSTPSTPRHCISPRSCVPRSPCRKSQPGASSPVRHSQALLRAEKHGRQKGSARCLSEASRAKLQRALLRPPSCSPRHGGHQAIQSCSDLTADVTNAHFFDLGEPVTFGHVGKVRLSTKVATPQFGRVNFLQGL</sequence>
<reference evidence="3" key="2">
    <citation type="submission" date="2024-04" db="EMBL/GenBank/DDBJ databases">
        <authorList>
            <person name="Chen Y."/>
            <person name="Shah S."/>
            <person name="Dougan E. K."/>
            <person name="Thang M."/>
            <person name="Chan C."/>
        </authorList>
    </citation>
    <scope>NUCLEOTIDE SEQUENCE [LARGE SCALE GENOMIC DNA]</scope>
</reference>
<dbReference type="EMBL" id="CAMXCT030006223">
    <property type="protein sequence ID" value="CAL4801470.1"/>
    <property type="molecule type" value="Genomic_DNA"/>
</dbReference>
<evidence type="ECO:0000256" key="1">
    <source>
        <dbReference type="SAM" id="MobiDB-lite"/>
    </source>
</evidence>
<name>A0A9P1GI97_9DINO</name>
<evidence type="ECO:0000313" key="3">
    <source>
        <dbReference type="EMBL" id="CAL1167533.1"/>
    </source>
</evidence>
<evidence type="ECO:0000313" key="2">
    <source>
        <dbReference type="EMBL" id="CAI4014158.1"/>
    </source>
</evidence>
<feature type="compositionally biased region" description="Polar residues" evidence="1">
    <location>
        <begin position="209"/>
        <end position="218"/>
    </location>
</feature>
<evidence type="ECO:0000313" key="4">
    <source>
        <dbReference type="Proteomes" id="UP001152797"/>
    </source>
</evidence>